<dbReference type="GO" id="GO:0030694">
    <property type="term" value="C:bacterial-type flagellum basal body, rod"/>
    <property type="evidence" value="ECO:0007669"/>
    <property type="project" value="InterPro"/>
</dbReference>
<keyword evidence="9" id="KW-0969">Cilium</keyword>
<keyword evidence="9" id="KW-0966">Cell projection</keyword>
<evidence type="ECO:0000256" key="1">
    <source>
        <dbReference type="ARBA" id="ARBA00004117"/>
    </source>
</evidence>
<evidence type="ECO:0000313" key="7">
    <source>
        <dbReference type="EMBL" id="CDS83201.1"/>
    </source>
</evidence>
<dbReference type="PIRSF" id="PIRSF002889">
    <property type="entry name" value="Rod_FlgB"/>
    <property type="match status" value="1"/>
</dbReference>
<dbReference type="InterPro" id="IPR019776">
    <property type="entry name" value="Flagellar_basal_body_rod_CS"/>
</dbReference>
<gene>
    <name evidence="9" type="primary">flgB</name>
    <name evidence="9" type="ORF">BN1095_210155</name>
    <name evidence="7" type="ORF">BN1096_160147</name>
    <name evidence="8" type="ORF">BN1097_140149</name>
</gene>
<dbReference type="PANTHER" id="PTHR30435:SF12">
    <property type="entry name" value="FLAGELLAR BASAL BODY ROD PROTEIN FLGB"/>
    <property type="match status" value="1"/>
</dbReference>
<dbReference type="PANTHER" id="PTHR30435">
    <property type="entry name" value="FLAGELLAR PROTEIN"/>
    <property type="match status" value="1"/>
</dbReference>
<dbReference type="GO" id="GO:0071978">
    <property type="term" value="P:bacterial-type flagellum-dependent swarming motility"/>
    <property type="evidence" value="ECO:0007669"/>
    <property type="project" value="TreeGrafter"/>
</dbReference>
<protein>
    <recommendedName>
        <fullName evidence="3">Flagellar basal body rod protein FlgB</fullName>
    </recommendedName>
</protein>
<dbReference type="EMBL" id="LK932465">
    <property type="protein sequence ID" value="CDS83201.1"/>
    <property type="molecule type" value="Genomic_DNA"/>
</dbReference>
<feature type="domain" description="Flagellar basal body rod protein N-terminal" evidence="6">
    <location>
        <begin position="11"/>
        <end position="34"/>
    </location>
</feature>
<reference evidence="9" key="1">
    <citation type="submission" date="2014-07" db="EMBL/GenBank/DDBJ databases">
        <authorList>
            <person name="Monot Marc"/>
        </authorList>
    </citation>
    <scope>NUCLEOTIDE SEQUENCE</scope>
    <source>
        <strain evidence="9">7032989</strain>
        <strain evidence="8">7032994</strain>
    </source>
</reference>
<name>A0A069ASV3_CLODI</name>
<dbReference type="InterPro" id="IPR001444">
    <property type="entry name" value="Flag_bb_rod_N"/>
</dbReference>
<proteinExistence type="inferred from homology"/>
<evidence type="ECO:0000256" key="4">
    <source>
        <dbReference type="ARBA" id="ARBA00023143"/>
    </source>
</evidence>
<sequence length="105" mass="11774">MNTYDIIKMGLDATNLRSQTIANNIANINTEGYKRHYVTFEETLNDAMPKIEEKTDNSKGLRVDGNNVDIEEEKVNQAMTTLQYNALISFANGKIAMTKSIISGR</sequence>
<comment type="similarity">
    <text evidence="2">Belongs to the flagella basal body rod proteins family.</text>
</comment>
<evidence type="ECO:0000313" key="8">
    <source>
        <dbReference type="EMBL" id="CDS83324.1"/>
    </source>
</evidence>
<evidence type="ECO:0000259" key="6">
    <source>
        <dbReference type="Pfam" id="PF00460"/>
    </source>
</evidence>
<dbReference type="AlphaFoldDB" id="A0A069ASV3"/>
<dbReference type="Pfam" id="PF00460">
    <property type="entry name" value="Flg_bb_rod"/>
    <property type="match status" value="1"/>
</dbReference>
<evidence type="ECO:0000256" key="5">
    <source>
        <dbReference type="ARBA" id="ARBA00024934"/>
    </source>
</evidence>
<evidence type="ECO:0000256" key="3">
    <source>
        <dbReference type="ARBA" id="ARBA00014376"/>
    </source>
</evidence>
<evidence type="ECO:0000256" key="2">
    <source>
        <dbReference type="ARBA" id="ARBA00009677"/>
    </source>
</evidence>
<comment type="function">
    <text evidence="5">Structural component of flagellum, the bacterial motility apparatus. Part of the rod structure of flagellar basal body.</text>
</comment>
<accession>A0A069ASV3</accession>
<keyword evidence="4" id="KW-0975">Bacterial flagellum</keyword>
<comment type="subcellular location">
    <subcellularLocation>
        <location evidence="1">Bacterial flagellum basal body</location>
    </subcellularLocation>
</comment>
<dbReference type="InterPro" id="IPR006300">
    <property type="entry name" value="FlgB"/>
</dbReference>
<keyword evidence="9" id="KW-0282">Flagellum</keyword>
<dbReference type="RefSeq" id="WP_009895332.1">
    <property type="nucleotide sequence ID" value="NZ_BBYB01000122.1"/>
</dbReference>
<evidence type="ECO:0000313" key="9">
    <source>
        <dbReference type="EMBL" id="CDS98894.1"/>
    </source>
</evidence>
<dbReference type="PROSITE" id="PS00588">
    <property type="entry name" value="FLAGELLA_BB_ROD"/>
    <property type="match status" value="1"/>
</dbReference>
<organism evidence="9">
    <name type="scientific">Clostridioides difficile</name>
    <name type="common">Peptoclostridium difficile</name>
    <dbReference type="NCBI Taxonomy" id="1496"/>
    <lineage>
        <taxon>Bacteria</taxon>
        <taxon>Bacillati</taxon>
        <taxon>Bacillota</taxon>
        <taxon>Clostridia</taxon>
        <taxon>Peptostreptococcales</taxon>
        <taxon>Peptostreptococcaceae</taxon>
        <taxon>Clostridioides</taxon>
    </lineage>
</organism>
<dbReference type="EMBL" id="LK932861">
    <property type="protein sequence ID" value="CDS98894.1"/>
    <property type="molecule type" value="Genomic_DNA"/>
</dbReference>
<dbReference type="EMBL" id="LK932347">
    <property type="protein sequence ID" value="CDS83324.1"/>
    <property type="molecule type" value="Genomic_DNA"/>
</dbReference>